<dbReference type="EMBL" id="CP042239">
    <property type="protein sequence ID" value="QDX25734.1"/>
    <property type="molecule type" value="Genomic_DNA"/>
</dbReference>
<dbReference type="Proteomes" id="UP000318055">
    <property type="component" value="Chromosome"/>
</dbReference>
<proteinExistence type="predicted"/>
<dbReference type="OrthoDB" id="9868892at2"/>
<dbReference type="AlphaFoldDB" id="A0A518RE85"/>
<protein>
    <submittedName>
        <fullName evidence="1">Uncharacterized protein</fullName>
    </submittedName>
</protein>
<dbReference type="KEGG" id="ssua:FPZ54_06680"/>
<evidence type="ECO:0000313" key="2">
    <source>
        <dbReference type="Proteomes" id="UP000318055"/>
    </source>
</evidence>
<reference evidence="1 2" key="1">
    <citation type="submission" date="2019-07" db="EMBL/GenBank/DDBJ databases">
        <title>Sphingomonas alkalisoli sp. nov., isolated from rhizosphere soil of Suaedae salsa.</title>
        <authorList>
            <person name="Zhang H."/>
            <person name="Xu L."/>
            <person name="Zhang J.-X."/>
            <person name="Sun J.-Q."/>
        </authorList>
    </citation>
    <scope>NUCLEOTIDE SEQUENCE [LARGE SCALE GENOMIC DNA]</scope>
    <source>
        <strain evidence="1 2">XS-10</strain>
    </source>
</reference>
<evidence type="ECO:0000313" key="1">
    <source>
        <dbReference type="EMBL" id="QDX25734.1"/>
    </source>
</evidence>
<name>A0A518RE85_9SPHN</name>
<gene>
    <name evidence="1" type="ORF">FPZ54_06680</name>
</gene>
<sequence>MSVAALAVAAAPNGALTQNRPASVADVSIPLSDARNIEPNSVRFSAAQFTRSGPAVVLFGVTKANWPKLKAAIQQAVYDGYRVQAVFIGPANVQPAIEIYAKGQHVTVNGINPNTISGAELTRLIRDINREYYG</sequence>
<accession>A0A518RE85</accession>
<keyword evidence="2" id="KW-1185">Reference proteome</keyword>
<dbReference type="RefSeq" id="WP_145845915.1">
    <property type="nucleotide sequence ID" value="NZ_CP042239.1"/>
</dbReference>
<organism evidence="1 2">
    <name type="scientific">Sphingomonas suaedae</name>
    <dbReference type="NCBI Taxonomy" id="2599297"/>
    <lineage>
        <taxon>Bacteria</taxon>
        <taxon>Pseudomonadati</taxon>
        <taxon>Pseudomonadota</taxon>
        <taxon>Alphaproteobacteria</taxon>
        <taxon>Sphingomonadales</taxon>
        <taxon>Sphingomonadaceae</taxon>
        <taxon>Sphingomonas</taxon>
    </lineage>
</organism>